<evidence type="ECO:0000256" key="3">
    <source>
        <dbReference type="ARBA" id="ARBA00022782"/>
    </source>
</evidence>
<dbReference type="InterPro" id="IPR001005">
    <property type="entry name" value="SANT/Myb"/>
</dbReference>
<evidence type="ECO:0000259" key="8">
    <source>
        <dbReference type="Pfam" id="PF00249"/>
    </source>
</evidence>
<comment type="subcellular location">
    <subcellularLocation>
        <location evidence="1">Nucleus</location>
    </subcellularLocation>
</comment>
<proteinExistence type="predicted"/>
<dbReference type="PANTHER" id="PTHR31496">
    <property type="entry name" value="TRANSCRIPTION FACTOR KAN2-RELATED"/>
    <property type="match status" value="1"/>
</dbReference>
<dbReference type="InterPro" id="IPR009057">
    <property type="entry name" value="Homeodomain-like_sf"/>
</dbReference>
<dbReference type="PANTHER" id="PTHR31496:SF25">
    <property type="entry name" value="TRANSCRIPTION FACTOR KAN3-RELATED"/>
    <property type="match status" value="1"/>
</dbReference>
<keyword evidence="4" id="KW-0805">Transcription regulation</keyword>
<feature type="domain" description="Myb-like" evidence="8">
    <location>
        <begin position="140"/>
        <end position="191"/>
    </location>
</feature>
<evidence type="ECO:0000256" key="7">
    <source>
        <dbReference type="SAM" id="MobiDB-lite"/>
    </source>
</evidence>
<dbReference type="InterPro" id="IPR044847">
    <property type="entry name" value="KAN_fam"/>
</dbReference>
<dbReference type="SUPFAM" id="SSF46689">
    <property type="entry name" value="Homeodomain-like"/>
    <property type="match status" value="1"/>
</dbReference>
<evidence type="ECO:0000256" key="4">
    <source>
        <dbReference type="ARBA" id="ARBA00023015"/>
    </source>
</evidence>
<dbReference type="GO" id="GO:0000976">
    <property type="term" value="F:transcription cis-regulatory region binding"/>
    <property type="evidence" value="ECO:0007669"/>
    <property type="project" value="InterPro"/>
</dbReference>
<feature type="region of interest" description="Disordered" evidence="7">
    <location>
        <begin position="1"/>
        <end position="21"/>
    </location>
</feature>
<dbReference type="NCBIfam" id="TIGR01557">
    <property type="entry name" value="myb_SHAQKYF"/>
    <property type="match status" value="1"/>
</dbReference>
<dbReference type="Proteomes" id="UP000289340">
    <property type="component" value="Chromosome 17"/>
</dbReference>
<evidence type="ECO:0000256" key="5">
    <source>
        <dbReference type="ARBA" id="ARBA00023163"/>
    </source>
</evidence>
<evidence type="ECO:0000313" key="9">
    <source>
        <dbReference type="EMBL" id="RZB58530.1"/>
    </source>
</evidence>
<dbReference type="EMBL" id="QZWG01000017">
    <property type="protein sequence ID" value="RZB58530.1"/>
    <property type="molecule type" value="Genomic_DNA"/>
</dbReference>
<evidence type="ECO:0000256" key="1">
    <source>
        <dbReference type="ARBA" id="ARBA00004123"/>
    </source>
</evidence>
<organism evidence="9 10">
    <name type="scientific">Glycine soja</name>
    <name type="common">Wild soybean</name>
    <dbReference type="NCBI Taxonomy" id="3848"/>
    <lineage>
        <taxon>Eukaryota</taxon>
        <taxon>Viridiplantae</taxon>
        <taxon>Streptophyta</taxon>
        <taxon>Embryophyta</taxon>
        <taxon>Tracheophyta</taxon>
        <taxon>Spermatophyta</taxon>
        <taxon>Magnoliopsida</taxon>
        <taxon>eudicotyledons</taxon>
        <taxon>Gunneridae</taxon>
        <taxon>Pentapetalae</taxon>
        <taxon>rosids</taxon>
        <taxon>fabids</taxon>
        <taxon>Fabales</taxon>
        <taxon>Fabaceae</taxon>
        <taxon>Papilionoideae</taxon>
        <taxon>50 kb inversion clade</taxon>
        <taxon>NPAAA clade</taxon>
        <taxon>indigoferoid/millettioid clade</taxon>
        <taxon>Phaseoleae</taxon>
        <taxon>Glycine</taxon>
        <taxon>Glycine subgen. Soja</taxon>
    </lineage>
</organism>
<dbReference type="SMR" id="A0A445GBE7"/>
<keyword evidence="10" id="KW-1185">Reference proteome</keyword>
<keyword evidence="5" id="KW-0804">Transcription</keyword>
<dbReference type="AlphaFoldDB" id="A0A445GBE7"/>
<accession>A0A445GBE7</accession>
<comment type="caution">
    <text evidence="9">The sequence shown here is derived from an EMBL/GenBank/DDBJ whole genome shotgun (WGS) entry which is preliminary data.</text>
</comment>
<dbReference type="Pfam" id="PF00249">
    <property type="entry name" value="Myb_DNA-binding"/>
    <property type="match status" value="1"/>
</dbReference>
<evidence type="ECO:0000256" key="6">
    <source>
        <dbReference type="ARBA" id="ARBA00023242"/>
    </source>
</evidence>
<keyword evidence="6" id="KW-0539">Nucleus</keyword>
<dbReference type="Gene3D" id="1.10.10.60">
    <property type="entry name" value="Homeodomain-like"/>
    <property type="match status" value="1"/>
</dbReference>
<dbReference type="GO" id="GO:0010158">
    <property type="term" value="P:abaxial cell fate specification"/>
    <property type="evidence" value="ECO:0007669"/>
    <property type="project" value="InterPro"/>
</dbReference>
<gene>
    <name evidence="9" type="ORF">D0Y65_046907</name>
</gene>
<reference evidence="9 10" key="1">
    <citation type="submission" date="2018-09" db="EMBL/GenBank/DDBJ databases">
        <title>A high-quality reference genome of wild soybean provides a powerful tool to mine soybean genomes.</title>
        <authorList>
            <person name="Xie M."/>
            <person name="Chung C.Y.L."/>
            <person name="Li M.-W."/>
            <person name="Wong F.-L."/>
            <person name="Chan T.-F."/>
            <person name="Lam H.-M."/>
        </authorList>
    </citation>
    <scope>NUCLEOTIDE SEQUENCE [LARGE SCALE GENOMIC DNA]</scope>
    <source>
        <strain evidence="10">cv. W05</strain>
        <tissue evidence="9">Hypocotyl of etiolated seedlings</tissue>
    </source>
</reference>
<feature type="compositionally biased region" description="Polar residues" evidence="7">
    <location>
        <begin position="1"/>
        <end position="17"/>
    </location>
</feature>
<dbReference type="FunFam" id="1.10.10.60:FF:000002">
    <property type="entry name" value="Myb family transcription factor"/>
    <property type="match status" value="1"/>
</dbReference>
<keyword evidence="2" id="KW-0217">Developmental protein</keyword>
<dbReference type="GO" id="GO:0005634">
    <property type="term" value="C:nucleus"/>
    <property type="evidence" value="ECO:0007669"/>
    <property type="project" value="UniProtKB-SubCell"/>
</dbReference>
<dbReference type="InterPro" id="IPR006447">
    <property type="entry name" value="Myb_dom_plants"/>
</dbReference>
<name>A0A445GBE7_GLYSO</name>
<dbReference type="GO" id="GO:0006355">
    <property type="term" value="P:regulation of DNA-templated transcription"/>
    <property type="evidence" value="ECO:0007669"/>
    <property type="project" value="InterPro"/>
</dbReference>
<sequence length="206" mass="22783">MFTNSQTVMQTLLSSPSAEPDLSLNISPPSISDSEAAKDVVGSFGKVLYSDICSTSDSGSSGGSDLSHEFHNLGHHHHREPTLKLGFGTVDLNPHHHQVQGVPRSFNHHHHLLQPHIYGRDFKRSARVVNGVKRSVRAPRMRWTTTLHAHFVHAVQLLGGHERATPKSVLELMNVKDLTLAHVKSHLQMYRTVKSTDKGISTAGKY</sequence>
<evidence type="ECO:0000256" key="2">
    <source>
        <dbReference type="ARBA" id="ARBA00022473"/>
    </source>
</evidence>
<evidence type="ECO:0000313" key="10">
    <source>
        <dbReference type="Proteomes" id="UP000289340"/>
    </source>
</evidence>
<protein>
    <submittedName>
        <fullName evidence="9">Putative transcription factor KAN4 isoform B</fullName>
    </submittedName>
</protein>
<keyword evidence="3" id="KW-0221">Differentiation</keyword>